<dbReference type="InterPro" id="IPR052050">
    <property type="entry name" value="SecEffector_AnkRepeat"/>
</dbReference>
<organism evidence="2 3">
    <name type="scientific">Aphanomyces stellatus</name>
    <dbReference type="NCBI Taxonomy" id="120398"/>
    <lineage>
        <taxon>Eukaryota</taxon>
        <taxon>Sar</taxon>
        <taxon>Stramenopiles</taxon>
        <taxon>Oomycota</taxon>
        <taxon>Saprolegniomycetes</taxon>
        <taxon>Saprolegniales</taxon>
        <taxon>Verrucalvaceae</taxon>
        <taxon>Aphanomyces</taxon>
    </lineage>
</organism>
<protein>
    <submittedName>
        <fullName evidence="2">Aste57867_16750 protein</fullName>
    </submittedName>
</protein>
<dbReference type="PANTHER" id="PTHR46586:SF3">
    <property type="entry name" value="ANKYRIN REPEAT-CONTAINING PROTEIN"/>
    <property type="match status" value="1"/>
</dbReference>
<dbReference type="InterPro" id="IPR036770">
    <property type="entry name" value="Ankyrin_rpt-contain_sf"/>
</dbReference>
<reference evidence="2 3" key="1">
    <citation type="submission" date="2019-03" db="EMBL/GenBank/DDBJ databases">
        <authorList>
            <person name="Gaulin E."/>
            <person name="Dumas B."/>
        </authorList>
    </citation>
    <scope>NUCLEOTIDE SEQUENCE [LARGE SCALE GENOMIC DNA]</scope>
    <source>
        <strain evidence="2">CBS 568.67</strain>
    </source>
</reference>
<reference evidence="1" key="2">
    <citation type="submission" date="2019-06" db="EMBL/GenBank/DDBJ databases">
        <title>Genomics analysis of Aphanomyces spp. identifies a new class of oomycete effector associated with host adaptation.</title>
        <authorList>
            <person name="Gaulin E."/>
        </authorList>
    </citation>
    <scope>NUCLEOTIDE SEQUENCE</scope>
    <source>
        <strain evidence="1">CBS 578.67</strain>
    </source>
</reference>
<evidence type="ECO:0000313" key="1">
    <source>
        <dbReference type="EMBL" id="KAF0692134.1"/>
    </source>
</evidence>
<dbReference type="AlphaFoldDB" id="A0A485L7C2"/>
<evidence type="ECO:0000313" key="2">
    <source>
        <dbReference type="EMBL" id="VFT93517.1"/>
    </source>
</evidence>
<evidence type="ECO:0000313" key="3">
    <source>
        <dbReference type="Proteomes" id="UP000332933"/>
    </source>
</evidence>
<dbReference type="EMBL" id="CAADRA010005977">
    <property type="protein sequence ID" value="VFT93517.1"/>
    <property type="molecule type" value="Genomic_DNA"/>
</dbReference>
<sequence length="602" mass="67845">MKTQKIDAGPHALFLPDVGPLIYAFQDGFYHDILPFHRITPPAVIMWYEPPELYSLESVNAASVILGPWLERYGTARLSRLFDCAPYMRVTVAVYAIHDNDTRLRTCLAKTYPTFLLNNRIVQFAAKCGSLETLLWLHAVGFAPNLLGVKLALDAAATYDHVDIVRFLLDTYAADKVKSIERVLDEIVYRSQVALVRLLAPRVGLHCITSALRSACWPQDIAILDVLLDNIPMTNSTVRDLLFQACNRDDTPSIYVEFFDRATQRAKVGIIEILASELPLRGGPNMQIHVNDVHWAAMDGHLAMLELVRGLAQHYAVACGSLETLQFLHAAGFVSDERWTTLIDALNAATAPGHVDVVRFLLDTYSANLPNQDDCLIYVLENAMFHGHVALIHVLPLYIALYAIVDAIEVACLDKDVDILDALLDHVQMTDLEVQGVVLELCEKSDERVMRCLCFQGDTWRLPEHFYAICFDRAVKLANLAIIDVLVRELPRRGGQTMQIHVNYGHWAAIDGHVPMLELVCDLVQAGQIQVVAPVDDDMAGENLLLKPKTLAWLWLWTRPLWRWSSTFQRQQLIKSNWPSSAHALTRLRWRTCLRPTSRVSC</sequence>
<dbReference type="EMBL" id="VJMH01005956">
    <property type="protein sequence ID" value="KAF0692134.1"/>
    <property type="molecule type" value="Genomic_DNA"/>
</dbReference>
<dbReference type="Gene3D" id="1.25.40.20">
    <property type="entry name" value="Ankyrin repeat-containing domain"/>
    <property type="match status" value="2"/>
</dbReference>
<dbReference type="PANTHER" id="PTHR46586">
    <property type="entry name" value="ANKYRIN REPEAT-CONTAINING PROTEIN"/>
    <property type="match status" value="1"/>
</dbReference>
<accession>A0A485L7C2</accession>
<gene>
    <name evidence="2" type="primary">Aste57867_16750</name>
    <name evidence="1" type="ORF">As57867_016693</name>
    <name evidence="2" type="ORF">ASTE57867_16750</name>
</gene>
<name>A0A485L7C2_9STRA</name>
<dbReference type="SUPFAM" id="SSF48403">
    <property type="entry name" value="Ankyrin repeat"/>
    <property type="match status" value="1"/>
</dbReference>
<keyword evidence="3" id="KW-1185">Reference proteome</keyword>
<dbReference type="Proteomes" id="UP000332933">
    <property type="component" value="Unassembled WGS sequence"/>
</dbReference>
<proteinExistence type="predicted"/>